<dbReference type="InterPro" id="IPR050857">
    <property type="entry name" value="D-2-hydroxyacid_DH"/>
</dbReference>
<evidence type="ECO:0000256" key="3">
    <source>
        <dbReference type="ARBA" id="ARBA00023027"/>
    </source>
</evidence>
<gene>
    <name evidence="5" type="ORF">DD902_16025</name>
</gene>
<dbReference type="Proteomes" id="UP000246800">
    <property type="component" value="Unassembled WGS sequence"/>
</dbReference>
<feature type="domain" description="D-isomer specific 2-hydroxyacid dehydrogenase catalytic" evidence="4">
    <location>
        <begin position="5"/>
        <end position="97"/>
    </location>
</feature>
<evidence type="ECO:0000256" key="2">
    <source>
        <dbReference type="ARBA" id="ARBA00023002"/>
    </source>
</evidence>
<evidence type="ECO:0000259" key="4">
    <source>
        <dbReference type="Pfam" id="PF00389"/>
    </source>
</evidence>
<evidence type="ECO:0000313" key="5">
    <source>
        <dbReference type="EMBL" id="PWZ67108.1"/>
    </source>
</evidence>
<dbReference type="GO" id="GO:0051287">
    <property type="term" value="F:NAD binding"/>
    <property type="evidence" value="ECO:0007669"/>
    <property type="project" value="InterPro"/>
</dbReference>
<evidence type="ECO:0000256" key="1">
    <source>
        <dbReference type="ARBA" id="ARBA00005854"/>
    </source>
</evidence>
<keyword evidence="3" id="KW-0520">NAD</keyword>
<dbReference type="SUPFAM" id="SSF52283">
    <property type="entry name" value="Formate/glycerate dehydrogenase catalytic domain-like"/>
    <property type="match status" value="1"/>
</dbReference>
<protein>
    <submittedName>
        <fullName evidence="5">Hydroxyacid dehydrogenase</fullName>
    </submittedName>
</protein>
<name>A0A317YL01_STAPS</name>
<comment type="similarity">
    <text evidence="1">Belongs to the D-isomer specific 2-hydroxyacid dehydrogenase family.</text>
</comment>
<organism evidence="5 6">
    <name type="scientific">Staphylococcus pseudintermedius</name>
    <dbReference type="NCBI Taxonomy" id="283734"/>
    <lineage>
        <taxon>Bacteria</taxon>
        <taxon>Bacillati</taxon>
        <taxon>Bacillota</taxon>
        <taxon>Bacilli</taxon>
        <taxon>Bacillales</taxon>
        <taxon>Staphylococcaceae</taxon>
        <taxon>Staphylococcus</taxon>
        <taxon>Staphylococcus intermedius group</taxon>
    </lineage>
</organism>
<evidence type="ECO:0000313" key="6">
    <source>
        <dbReference type="Proteomes" id="UP000246800"/>
    </source>
</evidence>
<dbReference type="PANTHER" id="PTHR42789">
    <property type="entry name" value="D-ISOMER SPECIFIC 2-HYDROXYACID DEHYDROGENASE FAMILY PROTEIN (AFU_ORTHOLOGUE AFUA_6G10090)"/>
    <property type="match status" value="1"/>
</dbReference>
<dbReference type="AlphaFoldDB" id="A0A317YL01"/>
<sequence>MEKVYVAGAIPEVGLKLLQEHFEVEMYEGKGLVDKDSLIKGVKDATALISLLSTNVGKDVIDAGKDLKIIANYGAGFNNIDIKYAREKSIDVTNTPK</sequence>
<reference evidence="5 6" key="1">
    <citation type="journal article" date="2018" name="Vet. Microbiol.">
        <title>Clonal diversity and geographic distribution of methicillin-resistant Staphylococcus pseudintermedius from Australian animals: Discovery of novel sequence types.</title>
        <authorList>
            <person name="Worthing K.A."/>
            <person name="Abraham S."/>
            <person name="Coombs G.W."/>
            <person name="Pang S."/>
            <person name="Saputra S."/>
            <person name="Jordan D."/>
            <person name="Trott D.J."/>
            <person name="Norris J.M."/>
        </authorList>
    </citation>
    <scope>NUCLEOTIDE SEQUENCE [LARGE SCALE GENOMIC DNA]</scope>
    <source>
        <strain evidence="5 6">ST525 1</strain>
    </source>
</reference>
<keyword evidence="2" id="KW-0560">Oxidoreductase</keyword>
<dbReference type="EMBL" id="QEIT01000757">
    <property type="protein sequence ID" value="PWZ67108.1"/>
    <property type="molecule type" value="Genomic_DNA"/>
</dbReference>
<dbReference type="Pfam" id="PF00389">
    <property type="entry name" value="2-Hacid_dh"/>
    <property type="match status" value="1"/>
</dbReference>
<dbReference type="InterPro" id="IPR006139">
    <property type="entry name" value="D-isomer_2_OHA_DH_cat_dom"/>
</dbReference>
<dbReference type="GO" id="GO:0016616">
    <property type="term" value="F:oxidoreductase activity, acting on the CH-OH group of donors, NAD or NADP as acceptor"/>
    <property type="evidence" value="ECO:0007669"/>
    <property type="project" value="InterPro"/>
</dbReference>
<comment type="caution">
    <text evidence="5">The sequence shown here is derived from an EMBL/GenBank/DDBJ whole genome shotgun (WGS) entry which is preliminary data.</text>
</comment>
<dbReference type="Gene3D" id="3.40.50.720">
    <property type="entry name" value="NAD(P)-binding Rossmann-like Domain"/>
    <property type="match status" value="1"/>
</dbReference>
<dbReference type="PANTHER" id="PTHR42789:SF1">
    <property type="entry name" value="D-ISOMER SPECIFIC 2-HYDROXYACID DEHYDROGENASE FAMILY PROTEIN (AFU_ORTHOLOGUE AFUA_6G10090)"/>
    <property type="match status" value="1"/>
</dbReference>
<feature type="non-terminal residue" evidence="5">
    <location>
        <position position="97"/>
    </location>
</feature>
<accession>A0A317YL01</accession>
<proteinExistence type="inferred from homology"/>